<accession>E2SB70</accession>
<dbReference type="Pfam" id="PF19136">
    <property type="entry name" value="DUF5819"/>
    <property type="match status" value="1"/>
</dbReference>
<dbReference type="STRING" id="585531.HMPREF0063_11279"/>
<evidence type="ECO:0000256" key="1">
    <source>
        <dbReference type="SAM" id="MobiDB-lite"/>
    </source>
</evidence>
<gene>
    <name evidence="2" type="ORF">HMPREF0063_11279</name>
</gene>
<comment type="caution">
    <text evidence="2">The sequence shown here is derived from an EMBL/GenBank/DDBJ whole genome shotgun (WGS) entry which is preliminary data.</text>
</comment>
<dbReference type="Proteomes" id="UP000003111">
    <property type="component" value="Unassembled WGS sequence"/>
</dbReference>
<evidence type="ECO:0000313" key="3">
    <source>
        <dbReference type="Proteomes" id="UP000003111"/>
    </source>
</evidence>
<dbReference type="InterPro" id="IPR043857">
    <property type="entry name" value="DUF5819"/>
</dbReference>
<name>E2SB70_9ACTN</name>
<keyword evidence="3" id="KW-1185">Reference proteome</keyword>
<dbReference type="HOGENOM" id="CLU_1092584_0_0_11"/>
<dbReference type="AlphaFoldDB" id="E2SB70"/>
<reference evidence="2" key="1">
    <citation type="submission" date="2010-08" db="EMBL/GenBank/DDBJ databases">
        <authorList>
            <person name="Muzny D."/>
            <person name="Qin X."/>
            <person name="Buhay C."/>
            <person name="Dugan-Rocha S."/>
            <person name="Ding Y."/>
            <person name="Chen G."/>
            <person name="Hawes A."/>
            <person name="Holder M."/>
            <person name="Jhangiani S."/>
            <person name="Johnson A."/>
            <person name="Khan Z."/>
            <person name="Li Z."/>
            <person name="Liu W."/>
            <person name="Liu X."/>
            <person name="Perez L."/>
            <person name="Shen H."/>
            <person name="Wang Q."/>
            <person name="Watt J."/>
            <person name="Xi L."/>
            <person name="Xin Y."/>
            <person name="Zhou J."/>
            <person name="Deng J."/>
            <person name="Jiang H."/>
            <person name="Liu Y."/>
            <person name="Qu J."/>
            <person name="Song X.-Z."/>
            <person name="Zhang L."/>
            <person name="Villasana D."/>
            <person name="Johnson A."/>
            <person name="Liu J."/>
            <person name="Liyanage D."/>
            <person name="Lorensuhewa L."/>
            <person name="Robinson T."/>
            <person name="Song A."/>
            <person name="Song B.-B."/>
            <person name="Dinh H."/>
            <person name="Thornton R."/>
            <person name="Coyle M."/>
            <person name="Francisco L."/>
            <person name="Jackson L."/>
            <person name="Javaid M."/>
            <person name="Korchina V."/>
            <person name="Kovar C."/>
            <person name="Mata R."/>
            <person name="Mathew T."/>
            <person name="Ngo R."/>
            <person name="Nguyen L."/>
            <person name="Nguyen N."/>
            <person name="Okwuonu G."/>
            <person name="Ongeri F."/>
            <person name="Pham C."/>
            <person name="Simmons D."/>
            <person name="Wilczek-Boney K."/>
            <person name="Hale W."/>
            <person name="Jakkamsetti A."/>
            <person name="Pham P."/>
            <person name="Ruth R."/>
            <person name="San Lucas F."/>
            <person name="Warren J."/>
            <person name="Zhang J."/>
            <person name="Zhao Z."/>
            <person name="Zhou C."/>
            <person name="Zhu D."/>
            <person name="Lee S."/>
            <person name="Bess C."/>
            <person name="Blankenburg K."/>
            <person name="Forbes L."/>
            <person name="Fu Q."/>
            <person name="Gubbala S."/>
            <person name="Hirani K."/>
            <person name="Jayaseelan J.C."/>
            <person name="Lara F."/>
            <person name="Munidasa M."/>
            <person name="Palculict T."/>
            <person name="Patil S."/>
            <person name="Pu L.-L."/>
            <person name="Saada N."/>
            <person name="Tang L."/>
            <person name="Weissenberger G."/>
            <person name="Zhu Y."/>
            <person name="Hemphill L."/>
            <person name="Shang Y."/>
            <person name="Youmans B."/>
            <person name="Ayvaz T."/>
            <person name="Ross M."/>
            <person name="Santibanez J."/>
            <person name="Aqrawi P."/>
            <person name="Gross S."/>
            <person name="Joshi V."/>
            <person name="Fowler G."/>
            <person name="Nazareth L."/>
            <person name="Reid J."/>
            <person name="Worley K."/>
            <person name="Petrosino J."/>
            <person name="Highlander S."/>
            <person name="Gibbs R."/>
        </authorList>
    </citation>
    <scope>NUCLEOTIDE SEQUENCE [LARGE SCALE GENOMIC DNA]</scope>
    <source>
        <strain evidence="2">DSM 15272</strain>
    </source>
</reference>
<protein>
    <submittedName>
        <fullName evidence="2">Uncharacterized protein</fullName>
    </submittedName>
</protein>
<feature type="region of interest" description="Disordered" evidence="1">
    <location>
        <begin position="201"/>
        <end position="250"/>
    </location>
</feature>
<organism evidence="2 3">
    <name type="scientific">Aeromicrobium marinum DSM 15272</name>
    <dbReference type="NCBI Taxonomy" id="585531"/>
    <lineage>
        <taxon>Bacteria</taxon>
        <taxon>Bacillati</taxon>
        <taxon>Actinomycetota</taxon>
        <taxon>Actinomycetes</taxon>
        <taxon>Propionibacteriales</taxon>
        <taxon>Nocardioidaceae</taxon>
        <taxon>Aeromicrobium</taxon>
    </lineage>
</organism>
<feature type="compositionally biased region" description="Basic and acidic residues" evidence="1">
    <location>
        <begin position="236"/>
        <end position="250"/>
    </location>
</feature>
<sequence length="250" mass="27788">MRVSWPSLRTTFVAAAVVTAGVHLTAVTMESLPPNRYSAAVADQTGYLDPFFTQNWRLFAPNPVSEDRAVLFQGAYRDEDGDIVETEWIDWTEVELDLVRHQLVGGRAGYITNKLYSPLRARFGALPPDQQQVVDATSVEDPPEWAELRLDLAEDGRVSRAADSFLRYERATAQLATNVLLSRHPGREFVAVRYATRSQGVTPYDARSGDDEERAAARPPASQSTGGWRVPTPGSDAERRAVADFDARHR</sequence>
<proteinExistence type="predicted"/>
<evidence type="ECO:0000313" key="2">
    <source>
        <dbReference type="EMBL" id="EFQ83616.1"/>
    </source>
</evidence>
<dbReference type="EMBL" id="ACLF03000004">
    <property type="protein sequence ID" value="EFQ83616.1"/>
    <property type="molecule type" value="Genomic_DNA"/>
</dbReference>